<dbReference type="PROSITE" id="PS51704">
    <property type="entry name" value="GP_PDE"/>
    <property type="match status" value="1"/>
</dbReference>
<accession>A0A1N6D6T4</accession>
<dbReference type="InterPro" id="IPR030395">
    <property type="entry name" value="GP_PDE_dom"/>
</dbReference>
<evidence type="ECO:0000313" key="3">
    <source>
        <dbReference type="Proteomes" id="UP000185003"/>
    </source>
</evidence>
<name>A0A1N6D6T4_9BACT</name>
<dbReference type="OrthoDB" id="384721at2"/>
<dbReference type="InterPro" id="IPR017946">
    <property type="entry name" value="PLC-like_Pdiesterase_TIM-brl"/>
</dbReference>
<dbReference type="GO" id="GO:0006644">
    <property type="term" value="P:phospholipid metabolic process"/>
    <property type="evidence" value="ECO:0007669"/>
    <property type="project" value="TreeGrafter"/>
</dbReference>
<dbReference type="GO" id="GO:0005886">
    <property type="term" value="C:plasma membrane"/>
    <property type="evidence" value="ECO:0007669"/>
    <property type="project" value="TreeGrafter"/>
</dbReference>
<dbReference type="RefSeq" id="WP_074237458.1">
    <property type="nucleotide sequence ID" value="NZ_FSRA01000001.1"/>
</dbReference>
<dbReference type="PANTHER" id="PTHR46320:SF1">
    <property type="entry name" value="GLYCEROPHOSPHODIESTER PHOSPHODIESTERASE 1"/>
    <property type="match status" value="1"/>
</dbReference>
<dbReference type="GO" id="GO:0008889">
    <property type="term" value="F:glycerophosphodiester phosphodiesterase activity"/>
    <property type="evidence" value="ECO:0007669"/>
    <property type="project" value="TreeGrafter"/>
</dbReference>
<dbReference type="Pfam" id="PF03009">
    <property type="entry name" value="GDPD"/>
    <property type="match status" value="1"/>
</dbReference>
<dbReference type="CDD" id="cd08566">
    <property type="entry name" value="GDPD_AtGDE_like"/>
    <property type="match status" value="1"/>
</dbReference>
<dbReference type="GO" id="GO:0006580">
    <property type="term" value="P:ethanolamine metabolic process"/>
    <property type="evidence" value="ECO:0007669"/>
    <property type="project" value="TreeGrafter"/>
</dbReference>
<dbReference type="Gene3D" id="3.20.20.190">
    <property type="entry name" value="Phosphatidylinositol (PI) phosphodiesterase"/>
    <property type="match status" value="1"/>
</dbReference>
<gene>
    <name evidence="2" type="ORF">SAMN04488055_0357</name>
</gene>
<evidence type="ECO:0000313" key="2">
    <source>
        <dbReference type="EMBL" id="SIN66416.1"/>
    </source>
</evidence>
<dbReference type="EMBL" id="FSRA01000001">
    <property type="protein sequence ID" value="SIN66416.1"/>
    <property type="molecule type" value="Genomic_DNA"/>
</dbReference>
<dbReference type="GO" id="GO:0070291">
    <property type="term" value="P:N-acylethanolamine metabolic process"/>
    <property type="evidence" value="ECO:0007669"/>
    <property type="project" value="TreeGrafter"/>
</dbReference>
<dbReference type="Proteomes" id="UP000185003">
    <property type="component" value="Unassembled WGS sequence"/>
</dbReference>
<sequence>MRRIGIVAVLLLMVHIAGAQQLRFKTTKELQEFLSYSKVRYPLVSAHRGGPEKGFPENALETFRNSSLSQPLIIECDITLSKDSVLVLMHDNRLDRTSTGKGPVGDYTLKELQTFYLKDNNGDTTSFRIPTLDAALLWGKGKVIYTLDVKRGVPYAKVIEAVRRCKAESCSVIITYSADQAAEVSKLAPDLMISASIQKQEDLLRLNSYGVPNNRLVAFIGTREADAALYQYLHENKVLCILGTMGNLDKQAIAKGDRSYYEYVERGADILSTDRPHEAGAMLQLYIKSQKK</sequence>
<dbReference type="AlphaFoldDB" id="A0A1N6D6T4"/>
<dbReference type="PANTHER" id="PTHR46320">
    <property type="entry name" value="GLYCEROPHOSPHODIESTER PHOSPHODIESTERASE 1"/>
    <property type="match status" value="1"/>
</dbReference>
<reference evidence="3" key="1">
    <citation type="submission" date="2016-11" db="EMBL/GenBank/DDBJ databases">
        <authorList>
            <person name="Varghese N."/>
            <person name="Submissions S."/>
        </authorList>
    </citation>
    <scope>NUCLEOTIDE SEQUENCE [LARGE SCALE GENOMIC DNA]</scope>
    <source>
        <strain evidence="3">DSM 24787</strain>
    </source>
</reference>
<dbReference type="SUPFAM" id="SSF51695">
    <property type="entry name" value="PLC-like phosphodiesterases"/>
    <property type="match status" value="1"/>
</dbReference>
<proteinExistence type="predicted"/>
<keyword evidence="3" id="KW-1185">Reference proteome</keyword>
<protein>
    <submittedName>
        <fullName evidence="2">Glycerophosphoryl diester phosphodiesterase</fullName>
    </submittedName>
</protein>
<dbReference type="STRING" id="536979.SAMN04488055_0357"/>
<feature type="domain" description="GP-PDE" evidence="1">
    <location>
        <begin position="42"/>
        <end position="283"/>
    </location>
</feature>
<organism evidence="2 3">
    <name type="scientific">Chitinophaga niabensis</name>
    <dbReference type="NCBI Taxonomy" id="536979"/>
    <lineage>
        <taxon>Bacteria</taxon>
        <taxon>Pseudomonadati</taxon>
        <taxon>Bacteroidota</taxon>
        <taxon>Chitinophagia</taxon>
        <taxon>Chitinophagales</taxon>
        <taxon>Chitinophagaceae</taxon>
        <taxon>Chitinophaga</taxon>
    </lineage>
</organism>
<evidence type="ECO:0000259" key="1">
    <source>
        <dbReference type="PROSITE" id="PS51704"/>
    </source>
</evidence>